<feature type="transmembrane region" description="Helical" evidence="7">
    <location>
        <begin position="267"/>
        <end position="290"/>
    </location>
</feature>
<feature type="transmembrane region" description="Helical" evidence="7">
    <location>
        <begin position="378"/>
        <end position="401"/>
    </location>
</feature>
<evidence type="ECO:0000256" key="3">
    <source>
        <dbReference type="ARBA" id="ARBA00022692"/>
    </source>
</evidence>
<keyword evidence="5 7" id="KW-0472">Membrane</keyword>
<dbReference type="OrthoDB" id="9781030at2"/>
<dbReference type="Pfam" id="PF03631">
    <property type="entry name" value="Virul_fac_BrkB"/>
    <property type="match status" value="1"/>
</dbReference>
<dbReference type="InterPro" id="IPR017039">
    <property type="entry name" value="Virul_fac_BrkB"/>
</dbReference>
<reference evidence="8 9" key="1">
    <citation type="submission" date="2017-04" db="EMBL/GenBank/DDBJ databases">
        <title>Comparative genome analysis of Subtercola boreus.</title>
        <authorList>
            <person name="Cho Y.-J."/>
            <person name="Cho A."/>
            <person name="Kim O.-S."/>
            <person name="Lee J.-I."/>
        </authorList>
    </citation>
    <scope>NUCLEOTIDE SEQUENCE [LARGE SCALE GENOMIC DNA]</scope>
    <source>
        <strain evidence="8 9">P28004</strain>
    </source>
</reference>
<evidence type="ECO:0000256" key="2">
    <source>
        <dbReference type="ARBA" id="ARBA00022475"/>
    </source>
</evidence>
<feature type="compositionally biased region" description="Basic and acidic residues" evidence="6">
    <location>
        <begin position="38"/>
        <end position="49"/>
    </location>
</feature>
<evidence type="ECO:0000313" key="8">
    <source>
        <dbReference type="EMBL" id="RFA26951.1"/>
    </source>
</evidence>
<dbReference type="GO" id="GO:0005886">
    <property type="term" value="C:plasma membrane"/>
    <property type="evidence" value="ECO:0007669"/>
    <property type="project" value="UniProtKB-SubCell"/>
</dbReference>
<dbReference type="PANTHER" id="PTHR30213">
    <property type="entry name" value="INNER MEMBRANE PROTEIN YHJD"/>
    <property type="match status" value="1"/>
</dbReference>
<dbReference type="Proteomes" id="UP000257080">
    <property type="component" value="Unassembled WGS sequence"/>
</dbReference>
<keyword evidence="4 7" id="KW-1133">Transmembrane helix</keyword>
<evidence type="ECO:0000256" key="6">
    <source>
        <dbReference type="SAM" id="MobiDB-lite"/>
    </source>
</evidence>
<feature type="transmembrane region" description="Helical" evidence="7">
    <location>
        <begin position="344"/>
        <end position="366"/>
    </location>
</feature>
<dbReference type="EMBL" id="NBXE01000022">
    <property type="protein sequence ID" value="RFA26951.1"/>
    <property type="molecule type" value="Genomic_DNA"/>
</dbReference>
<evidence type="ECO:0000256" key="1">
    <source>
        <dbReference type="ARBA" id="ARBA00004651"/>
    </source>
</evidence>
<feature type="compositionally biased region" description="Low complexity" evidence="6">
    <location>
        <begin position="19"/>
        <end position="28"/>
    </location>
</feature>
<gene>
    <name evidence="8" type="ORF">B7R25_09420</name>
</gene>
<protein>
    <submittedName>
        <fullName evidence="8">Uncharacterized protein</fullName>
    </submittedName>
</protein>
<feature type="region of interest" description="Disordered" evidence="6">
    <location>
        <begin position="1"/>
        <end position="100"/>
    </location>
</feature>
<feature type="transmembrane region" description="Helical" evidence="7">
    <location>
        <begin position="161"/>
        <end position="185"/>
    </location>
</feature>
<comment type="subcellular location">
    <subcellularLocation>
        <location evidence="1">Cell membrane</location>
        <topology evidence="1">Multi-pass membrane protein</topology>
    </subcellularLocation>
</comment>
<comment type="caution">
    <text evidence="8">The sequence shown here is derived from an EMBL/GenBank/DDBJ whole genome shotgun (WGS) entry which is preliminary data.</text>
</comment>
<evidence type="ECO:0000313" key="9">
    <source>
        <dbReference type="Proteomes" id="UP000257080"/>
    </source>
</evidence>
<name>A0A3E0WAH9_9MICO</name>
<feature type="compositionally biased region" description="Basic residues" evidence="6">
    <location>
        <begin position="50"/>
        <end position="76"/>
    </location>
</feature>
<keyword evidence="3 7" id="KW-0812">Transmembrane</keyword>
<feature type="transmembrane region" description="Helical" evidence="7">
    <location>
        <begin position="225"/>
        <end position="246"/>
    </location>
</feature>
<accession>A0A3E0WAH9</accession>
<dbReference type="PANTHER" id="PTHR30213:SF0">
    <property type="entry name" value="UPF0761 MEMBRANE PROTEIN YIHY"/>
    <property type="match status" value="1"/>
</dbReference>
<keyword evidence="2" id="KW-1003">Cell membrane</keyword>
<proteinExistence type="predicted"/>
<evidence type="ECO:0000256" key="7">
    <source>
        <dbReference type="SAM" id="Phobius"/>
    </source>
</evidence>
<evidence type="ECO:0000256" key="4">
    <source>
        <dbReference type="ARBA" id="ARBA00022989"/>
    </source>
</evidence>
<sequence>MPGGRCCAGHCPRAGTGERAPPAVPARRQAADRRHRQPAGEDHAGGGRDRAHRHRDVHLRRGAGRHRRPRHRHRCPARSGVALDRAAAQRAPPRGADPGRIRTTVSEEREALHPLAGFVNPGIRARGARAEYRELDRRAILYAVRRTYHGFFLHRGIDSGAALTFFSALAIFPSVLAVVSIVSLLDPDGDVVKVILDVIDAFVPKSTVDTTRLALEQFTNTPNPVITLTAGLALTIWTVASYATAFGRMVNTVYEIQEGRRFFKLRALMLVEAVALIVLLFVISITVIVTPDVARAIAAALAWPPLAAEVWNVLKWPVLVVLAIFTVVVLYYGTPNITRPRIRWLSLGATFSIAAWALTTAAYSIYVSSFTSFDRFYGLLGGAIITLIWLFLSNLVLVIGVEVDAELTRARQLLRGVEAEESIPVQMRDNQRNIILARRLHRDVTEGREIRARARQLADPEYDI</sequence>
<feature type="transmembrane region" description="Helical" evidence="7">
    <location>
        <begin position="310"/>
        <end position="332"/>
    </location>
</feature>
<feature type="compositionally biased region" description="Low complexity" evidence="6">
    <location>
        <begin position="84"/>
        <end position="96"/>
    </location>
</feature>
<dbReference type="NCBIfam" id="TIGR00765">
    <property type="entry name" value="yihY_not_rbn"/>
    <property type="match status" value="1"/>
</dbReference>
<evidence type="ECO:0000256" key="5">
    <source>
        <dbReference type="ARBA" id="ARBA00023136"/>
    </source>
</evidence>
<organism evidence="8 9">
    <name type="scientific">Subtercola boreus</name>
    <dbReference type="NCBI Taxonomy" id="120213"/>
    <lineage>
        <taxon>Bacteria</taxon>
        <taxon>Bacillati</taxon>
        <taxon>Actinomycetota</taxon>
        <taxon>Actinomycetes</taxon>
        <taxon>Micrococcales</taxon>
        <taxon>Microbacteriaceae</taxon>
        <taxon>Subtercola</taxon>
    </lineage>
</organism>
<dbReference type="AlphaFoldDB" id="A0A3E0WAH9"/>